<evidence type="ECO:0000256" key="14">
    <source>
        <dbReference type="ARBA" id="ARBA00023164"/>
    </source>
</evidence>
<evidence type="ECO:0000313" key="18">
    <source>
        <dbReference type="Proteomes" id="UP000675881"/>
    </source>
</evidence>
<dbReference type="InterPro" id="IPR051394">
    <property type="entry name" value="Glutamate_Synthase"/>
</dbReference>
<dbReference type="InterPro" id="IPR036485">
    <property type="entry name" value="Glu_synth_asu_C_sf"/>
</dbReference>
<dbReference type="Gene3D" id="3.60.20.10">
    <property type="entry name" value="Glutamine Phosphoribosylpyrophosphate, subunit 1, domain 1"/>
    <property type="match status" value="1"/>
</dbReference>
<dbReference type="PANTHER" id="PTHR43100">
    <property type="entry name" value="GLUTAMATE SYNTHASE [NADPH] SMALL CHAIN"/>
    <property type="match status" value="1"/>
</dbReference>
<dbReference type="PANTHER" id="PTHR43100:SF1">
    <property type="entry name" value="GLUTAMATE SYNTHASE [NADPH] SMALL CHAIN"/>
    <property type="match status" value="1"/>
</dbReference>
<dbReference type="Gene3D" id="1.10.1060.10">
    <property type="entry name" value="Alpha-helical ferredoxin"/>
    <property type="match status" value="1"/>
</dbReference>
<dbReference type="SUPFAM" id="SSF46548">
    <property type="entry name" value="alpha-helical ferredoxin"/>
    <property type="match status" value="1"/>
</dbReference>
<dbReference type="Proteomes" id="UP000675881">
    <property type="component" value="Chromosome 14"/>
</dbReference>
<keyword evidence="14" id="KW-0314">Glutamate biosynthesis</keyword>
<evidence type="ECO:0000256" key="12">
    <source>
        <dbReference type="ARBA" id="ARBA00023004"/>
    </source>
</evidence>
<keyword evidence="10" id="KW-0315">Glutamine amidotransferase</keyword>
<evidence type="ECO:0000256" key="10">
    <source>
        <dbReference type="ARBA" id="ARBA00022962"/>
    </source>
</evidence>
<organism evidence="17 18">
    <name type="scientific">Lepeophtheirus salmonis</name>
    <name type="common">Salmon louse</name>
    <name type="synonym">Caligus salmonis</name>
    <dbReference type="NCBI Taxonomy" id="72036"/>
    <lineage>
        <taxon>Eukaryota</taxon>
        <taxon>Metazoa</taxon>
        <taxon>Ecdysozoa</taxon>
        <taxon>Arthropoda</taxon>
        <taxon>Crustacea</taxon>
        <taxon>Multicrustacea</taxon>
        <taxon>Hexanauplia</taxon>
        <taxon>Copepoda</taxon>
        <taxon>Siphonostomatoida</taxon>
        <taxon>Caligidae</taxon>
        <taxon>Lepeophtheirus</taxon>
    </lineage>
</organism>
<comment type="pathway">
    <text evidence="16">Amino-acid biosynthesis.</text>
</comment>
<reference evidence="17" key="1">
    <citation type="submission" date="2021-02" db="EMBL/GenBank/DDBJ databases">
        <authorList>
            <person name="Bekaert M."/>
        </authorList>
    </citation>
    <scope>NUCLEOTIDE SEQUENCE</scope>
    <source>
        <strain evidence="17">IoA-00</strain>
    </source>
</reference>
<dbReference type="InterPro" id="IPR006982">
    <property type="entry name" value="Glu_synth_centr_N"/>
</dbReference>
<dbReference type="SUPFAM" id="SSF56235">
    <property type="entry name" value="N-terminal nucleophile aminohydrolases (Ntn hydrolases)"/>
    <property type="match status" value="1"/>
</dbReference>
<evidence type="ECO:0000256" key="4">
    <source>
        <dbReference type="ARBA" id="ARBA00004909"/>
    </source>
</evidence>
<dbReference type="InterPro" id="IPR029055">
    <property type="entry name" value="Ntn_hydrolases_N"/>
</dbReference>
<keyword evidence="6" id="KW-0028">Amino-acid biosynthesis</keyword>
<dbReference type="SUPFAM" id="SSF51395">
    <property type="entry name" value="FMN-linked oxidoreductases"/>
    <property type="match status" value="1"/>
</dbReference>
<accession>A0A7R8CIY2</accession>
<comment type="similarity">
    <text evidence="5">Belongs to the glutamate synthase family.</text>
</comment>
<dbReference type="InterPro" id="IPR036188">
    <property type="entry name" value="FAD/NAD-bd_sf"/>
</dbReference>
<evidence type="ECO:0000256" key="11">
    <source>
        <dbReference type="ARBA" id="ARBA00023002"/>
    </source>
</evidence>
<dbReference type="InterPro" id="IPR009051">
    <property type="entry name" value="Helical_ferredxn"/>
</dbReference>
<keyword evidence="8" id="KW-0288">FMN</keyword>
<evidence type="ECO:0000256" key="6">
    <source>
        <dbReference type="ARBA" id="ARBA00022605"/>
    </source>
</evidence>
<keyword evidence="7" id="KW-0285">Flavoprotein</keyword>
<dbReference type="Gene3D" id="3.50.50.60">
    <property type="entry name" value="FAD/NAD(P)-binding domain"/>
    <property type="match status" value="1"/>
</dbReference>
<dbReference type="GO" id="GO:0046872">
    <property type="term" value="F:metal ion binding"/>
    <property type="evidence" value="ECO:0007669"/>
    <property type="project" value="UniProtKB-KW"/>
</dbReference>
<evidence type="ECO:0000256" key="15">
    <source>
        <dbReference type="ARBA" id="ARBA00023291"/>
    </source>
</evidence>
<sequence length="1768" mass="196807">MPFDSKSWTYPSAEGLYDPALEKDACGMLRSFSRRMEHRGACSADNDSGDGAGVLIAIPKDYYQKKLSEVNVQLPRLYATGIIFCDESDESDVKKDFEKHAESLKGNLRVIHWREVPKDSNSLGSVARASEPKLLQVFVTSEEEGIENKCFDKYIYILRKTATHYIPACKDSRKRFYICSLSRTAIVYKGQFNPCQIWNYFTDLMDPEFESHLLIVHTRFSTNTFPSWERAHPNRVLAHNGEINTLRGNVNLMEAREGVMVSPDFEDLSTLYPIVEPDMSDSGCLDNVVEFLVHVGDRSLPEAMMTLVPEAWQNDDQMPSNKKGLLSLGLILYGALGRNGLRPSRYYITKNNRMIMASEVGVIDIDPTQIIKKGRLQPGKILLVDTDVQKVIDDHELKSNLKIIKEAGSEYAAEISSLPRRRPINLHENDFNNNFDYGEENILEKLWRGDRRLPIFGYNIETLEMLMLPIEKIVMSLECPIGPEGNILNPGDCTRLWLKNPILSVNDLEHLKRTSILGWKSRVIDITYLSDDQISLSDIVSNICNRAEEAVKKEGVQLLILSDRNVGVNRIPVSAALASGAVHHHLIATRLRSKCCHNYAICPYMVLEIAAMLKDEGVVEISEEEAFQNYVAAVDRGISKVMAKMGISTMQSYKGAQIFEALGISTEVVDKCFRGAPTRIGGVTFDTLSNEASQRHFLTFHSNLDSREATKYENKNAYQKYVDATMETIKKCSIRGQFEIDFSKGTPVDVSEVELASNRISLNKEGENEERYLNDIRRSAIKQVASGRFGVSASYLAHADELQIKMAQGAKPGEGGELPGYKVTVEIAKTRRSVPGVGLISPPPHHDIYSIEDLAQLIYDLKCINPKARISVKLVSEVGVGVIAAGVAKGKAEHILISGHDGGTGASSWTGIKGAGLPWELGIAETHQTLVMNNLRSRVVLQTDGQLRTGFDVMVAGILGADEFGFSTAPLIVLGCTMMRKCHLNTCPVGIATQDPILRKKFEGQPEHVVNYFFLIAEEIREFMAKLGCTKFNDLIGHTEFLKVTENPIPSKTHLLNFNSLLHSAESMRIPKKHGGSIPQDFQLNLRLDNEVIKACDTIINSDSLNPISLEYPIVNTQRTFGATLSYHIAMKYNESGLPRDNIINISLHGSGGQSLGAFLAKGGTLLFFPPKNSMESFKSEENIIVGNVCLYGATSGRAFFRGIASERFCVRNSGAVAVVEGVGDHGCEYMTGGRTLLRQRALRFAAAILSGNPFESFIKVYPMEYRQAIENKRRGSSVEKQKEATKPPLNEHEEEIIKDIEDLRIEPKKSALDKTKGFMKYPRVYDNYRDPESRTKDWDEIYDFPKVRKSLKVQAARCMDCGVPFCHSNNHGCPLGNVIPRFNDLEESVRRHAKAPVFWVSNSPPVTIKNIECAIIDKAFENGWIKAQPPLKRSSKTIAIIGSGPSGLAAADQLNKAGHNYGIPSMKLSKEIVQRRVDLMTEEGINFKVNSTINESNILELKKEYDALLFCTGSTIPRDIPIPGRKSTGIHFAMEFLQKLQQKNLGDEVKTIDAKDLDVIVIGGGDTGNDCIASSLRQGAKSITTFEILPQPTELRGEDNPWPQFPRIFKVDYGHQEVIVKNGNDPRRYSTMSKEFLSDENGRISGIRTVCVSWEKDDKGRWVMSEVPNSEKLYPAQLVLLCMGFLGPDKKVLDYLNIELDPRGNIQTKDYAVGNGIFAAGDCRRGQSLVVWAITEGRQAARKLDEYLIGSGVSQLPIVGGVIVPPV</sequence>
<name>A0A7R8CIY2_LEPSM</name>
<dbReference type="PROSITE" id="PS51278">
    <property type="entry name" value="GATASE_TYPE_2"/>
    <property type="match status" value="1"/>
</dbReference>
<dbReference type="InterPro" id="IPR023753">
    <property type="entry name" value="FAD/NAD-binding_dom"/>
</dbReference>
<keyword evidence="13" id="KW-0411">Iron-sulfur</keyword>
<evidence type="ECO:0000256" key="2">
    <source>
        <dbReference type="ARBA" id="ARBA00001927"/>
    </source>
</evidence>
<dbReference type="Pfam" id="PF01645">
    <property type="entry name" value="Glu_synthase"/>
    <property type="match status" value="1"/>
</dbReference>
<dbReference type="OrthoDB" id="6334767at2759"/>
<dbReference type="GO" id="GO:0015930">
    <property type="term" value="F:glutamate synthase activity"/>
    <property type="evidence" value="ECO:0007669"/>
    <property type="project" value="InterPro"/>
</dbReference>
<dbReference type="InterPro" id="IPR002489">
    <property type="entry name" value="Glu_synth_asu_C"/>
</dbReference>
<keyword evidence="18" id="KW-1185">Reference proteome</keyword>
<dbReference type="CDD" id="cd02808">
    <property type="entry name" value="GltS_FMN"/>
    <property type="match status" value="1"/>
</dbReference>
<keyword evidence="12" id="KW-0408">Iron</keyword>
<evidence type="ECO:0000256" key="16">
    <source>
        <dbReference type="ARBA" id="ARBA00029440"/>
    </source>
</evidence>
<evidence type="ECO:0000256" key="9">
    <source>
        <dbReference type="ARBA" id="ARBA00022723"/>
    </source>
</evidence>
<evidence type="ECO:0000256" key="13">
    <source>
        <dbReference type="ARBA" id="ARBA00023014"/>
    </source>
</evidence>
<keyword evidence="15" id="KW-0003">3Fe-4S</keyword>
<dbReference type="GO" id="GO:0006537">
    <property type="term" value="P:glutamate biosynthetic process"/>
    <property type="evidence" value="ECO:0007669"/>
    <property type="project" value="UniProtKB-KW"/>
</dbReference>
<evidence type="ECO:0000256" key="7">
    <source>
        <dbReference type="ARBA" id="ARBA00022630"/>
    </source>
</evidence>
<keyword evidence="9" id="KW-0479">Metal-binding</keyword>
<evidence type="ECO:0000256" key="8">
    <source>
        <dbReference type="ARBA" id="ARBA00022643"/>
    </source>
</evidence>
<dbReference type="GO" id="GO:0051538">
    <property type="term" value="F:3 iron, 4 sulfur cluster binding"/>
    <property type="evidence" value="ECO:0007669"/>
    <property type="project" value="UniProtKB-KW"/>
</dbReference>
<comment type="cofactor">
    <cofactor evidence="1">
        <name>FMN</name>
        <dbReference type="ChEBI" id="CHEBI:58210"/>
    </cofactor>
</comment>
<protein>
    <submittedName>
        <fullName evidence="17">Uncharacterized protein</fullName>
    </submittedName>
</protein>
<dbReference type="Pfam" id="PF00310">
    <property type="entry name" value="GATase_2"/>
    <property type="match status" value="2"/>
</dbReference>
<evidence type="ECO:0000313" key="17">
    <source>
        <dbReference type="EMBL" id="CAF2835775.1"/>
    </source>
</evidence>
<dbReference type="Gene3D" id="3.20.20.70">
    <property type="entry name" value="Aldolase class I"/>
    <property type="match status" value="3"/>
</dbReference>
<dbReference type="Gene3D" id="2.160.20.60">
    <property type="entry name" value="Glutamate synthase, alpha subunit, C-terminal domain"/>
    <property type="match status" value="1"/>
</dbReference>
<dbReference type="Pfam" id="PF04898">
    <property type="entry name" value="Glu_syn_central"/>
    <property type="match status" value="2"/>
</dbReference>
<dbReference type="SUPFAM" id="SSF51971">
    <property type="entry name" value="Nucleotide-binding domain"/>
    <property type="match status" value="1"/>
</dbReference>
<comment type="cofactor">
    <cofactor evidence="2">
        <name>[3Fe-4S] cluster</name>
        <dbReference type="ChEBI" id="CHEBI:21137"/>
    </cofactor>
</comment>
<gene>
    <name evidence="17" type="ORF">LSAA_4528</name>
</gene>
<dbReference type="InterPro" id="IPR013785">
    <property type="entry name" value="Aldolase_TIM"/>
</dbReference>
<dbReference type="InterPro" id="IPR017932">
    <property type="entry name" value="GATase_2_dom"/>
</dbReference>
<dbReference type="CDD" id="cd00713">
    <property type="entry name" value="GltS"/>
    <property type="match status" value="1"/>
</dbReference>
<dbReference type="InterPro" id="IPR002932">
    <property type="entry name" value="Glu_synthdom"/>
</dbReference>
<proteinExistence type="inferred from homology"/>
<dbReference type="Pfam" id="PF01493">
    <property type="entry name" value="GXGXG"/>
    <property type="match status" value="1"/>
</dbReference>
<dbReference type="EMBL" id="HG994593">
    <property type="protein sequence ID" value="CAF2835775.1"/>
    <property type="molecule type" value="Genomic_DNA"/>
</dbReference>
<evidence type="ECO:0000256" key="5">
    <source>
        <dbReference type="ARBA" id="ARBA00009716"/>
    </source>
</evidence>
<evidence type="ECO:0000256" key="1">
    <source>
        <dbReference type="ARBA" id="ARBA00001917"/>
    </source>
</evidence>
<dbReference type="Pfam" id="PF07992">
    <property type="entry name" value="Pyr_redox_2"/>
    <property type="match status" value="1"/>
</dbReference>
<dbReference type="UniPathway" id="UPA00045"/>
<dbReference type="SUPFAM" id="SSF69336">
    <property type="entry name" value="Alpha subunit of glutamate synthase, C-terminal domain"/>
    <property type="match status" value="1"/>
</dbReference>
<comment type="pathway">
    <text evidence="4">Nitrogen metabolism.</text>
</comment>
<keyword evidence="11" id="KW-0560">Oxidoreductase</keyword>
<comment type="pathway">
    <text evidence="3">Energy metabolism; nitrogen metabolism.</text>
</comment>
<evidence type="ECO:0000256" key="3">
    <source>
        <dbReference type="ARBA" id="ARBA00004802"/>
    </source>
</evidence>